<dbReference type="OrthoDB" id="6108at2759"/>
<proteinExistence type="inferred from homology"/>
<dbReference type="InterPro" id="IPR054477">
    <property type="entry name" value="LTN1_E3_ligase_6th"/>
</dbReference>
<feature type="region of interest" description="Disordered" evidence="17">
    <location>
        <begin position="1"/>
        <end position="44"/>
    </location>
</feature>
<dbReference type="GO" id="GO:0072344">
    <property type="term" value="P:rescue of stalled ribosome"/>
    <property type="evidence" value="ECO:0007669"/>
    <property type="project" value="UniProtKB-UniRule"/>
</dbReference>
<dbReference type="Pfam" id="PF13639">
    <property type="entry name" value="zf-RING_2"/>
    <property type="match status" value="1"/>
</dbReference>
<evidence type="ECO:0000256" key="14">
    <source>
        <dbReference type="ARBA" id="ARBA00055150"/>
    </source>
</evidence>
<comment type="function">
    <text evidence="14">E3 ubiquitin-protein ligase component of the ribosome quality control complex (RQC), a ribosome-associated complex that mediates ubiquitination and extraction of incompletely synthesized nascent chains for proteasomal degradation. Mediates ubiquitination of proteins derived from mRNAs lacking stop codons (non-stop proteins) and other translation arrest products induced by poly-lysine sequences and tandem rare codons. Ubiquitination leads to CDC48 recruitment for extraction and degradation of the incomplete translation product. May indirectly play a role in chromatin function and transcription.</text>
</comment>
<evidence type="ECO:0000256" key="5">
    <source>
        <dbReference type="ARBA" id="ARBA00012483"/>
    </source>
</evidence>
<evidence type="ECO:0000256" key="4">
    <source>
        <dbReference type="ARBA" id="ARBA00007997"/>
    </source>
</evidence>
<gene>
    <name evidence="19" type="ORF">P168DRAFT_230222</name>
</gene>
<keyword evidence="20" id="KW-1185">Reference proteome</keyword>
<evidence type="ECO:0000256" key="13">
    <source>
        <dbReference type="ARBA" id="ARBA00022833"/>
    </source>
</evidence>
<dbReference type="EMBL" id="MSFM01000001">
    <property type="protein sequence ID" value="PKY08957.1"/>
    <property type="molecule type" value="Genomic_DNA"/>
</dbReference>
<dbReference type="Pfam" id="PF22999">
    <property type="entry name" value="LTN1_E3_ligase_6th"/>
    <property type="match status" value="1"/>
</dbReference>
<keyword evidence="10" id="KW-0677">Repeat</keyword>
<dbReference type="GO" id="GO:0061630">
    <property type="term" value="F:ubiquitin protein ligase activity"/>
    <property type="evidence" value="ECO:0007669"/>
    <property type="project" value="UniProtKB-UniRule"/>
</dbReference>
<dbReference type="FunFam" id="1.25.10.10:FF:000641">
    <property type="entry name" value="RING zinc finger protein-like protein"/>
    <property type="match status" value="1"/>
</dbReference>
<evidence type="ECO:0000256" key="6">
    <source>
        <dbReference type="ARBA" id="ARBA00017157"/>
    </source>
</evidence>
<dbReference type="InterPro" id="IPR054476">
    <property type="entry name" value="Ltn1_N"/>
</dbReference>
<organism evidence="19 20">
    <name type="scientific">Aspergillus campestris (strain IBT 28561)</name>
    <dbReference type="NCBI Taxonomy" id="1392248"/>
    <lineage>
        <taxon>Eukaryota</taxon>
        <taxon>Fungi</taxon>
        <taxon>Dikarya</taxon>
        <taxon>Ascomycota</taxon>
        <taxon>Pezizomycotina</taxon>
        <taxon>Eurotiomycetes</taxon>
        <taxon>Eurotiomycetidae</taxon>
        <taxon>Eurotiales</taxon>
        <taxon>Aspergillaceae</taxon>
        <taxon>Aspergillus</taxon>
        <taxon>Aspergillus subgen. Circumdati</taxon>
    </lineage>
</organism>
<dbReference type="InterPro" id="IPR001841">
    <property type="entry name" value="Znf_RING"/>
</dbReference>
<comment type="subcellular location">
    <subcellularLocation>
        <location evidence="2">Cytoplasm</location>
        <location evidence="2">Cytosol</location>
    </subcellularLocation>
</comment>
<dbReference type="SMART" id="SM01197">
    <property type="entry name" value="FANCL_C"/>
    <property type="match status" value="1"/>
</dbReference>
<comment type="catalytic activity">
    <reaction evidence="1 16">
        <text>S-ubiquitinyl-[E2 ubiquitin-conjugating enzyme]-L-cysteine + [acceptor protein]-L-lysine = [E2 ubiquitin-conjugating enzyme]-L-cysteine + N(6)-ubiquitinyl-[acceptor protein]-L-lysine.</text>
        <dbReference type="EC" id="2.3.2.27"/>
    </reaction>
</comment>
<dbReference type="Proteomes" id="UP000234254">
    <property type="component" value="Unassembled WGS sequence"/>
</dbReference>
<dbReference type="GO" id="GO:0043023">
    <property type="term" value="F:ribosomal large subunit binding"/>
    <property type="evidence" value="ECO:0007669"/>
    <property type="project" value="TreeGrafter"/>
</dbReference>
<evidence type="ECO:0000256" key="1">
    <source>
        <dbReference type="ARBA" id="ARBA00000900"/>
    </source>
</evidence>
<evidence type="ECO:0000256" key="9">
    <source>
        <dbReference type="ARBA" id="ARBA00022723"/>
    </source>
</evidence>
<dbReference type="SUPFAM" id="SSF57850">
    <property type="entry name" value="RING/U-box"/>
    <property type="match status" value="1"/>
</dbReference>
<evidence type="ECO:0000256" key="7">
    <source>
        <dbReference type="ARBA" id="ARBA00022490"/>
    </source>
</evidence>
<evidence type="ECO:0000256" key="2">
    <source>
        <dbReference type="ARBA" id="ARBA00004514"/>
    </source>
</evidence>
<dbReference type="SUPFAM" id="SSF48371">
    <property type="entry name" value="ARM repeat"/>
    <property type="match status" value="1"/>
</dbReference>
<keyword evidence="12 16" id="KW-0833">Ubl conjugation pathway</keyword>
<feature type="domain" description="RING-type" evidence="18">
    <location>
        <begin position="1566"/>
        <end position="1612"/>
    </location>
</feature>
<dbReference type="RefSeq" id="XP_024697551.1">
    <property type="nucleotide sequence ID" value="XM_024833224.1"/>
</dbReference>
<keyword evidence="13 16" id="KW-0862">Zinc</keyword>
<accession>A0A2I1DGF7</accession>
<keyword evidence="7" id="KW-0963">Cytoplasm</keyword>
<comment type="similarity">
    <text evidence="4 16">Belongs to the LTN1 family.</text>
</comment>
<dbReference type="InterPro" id="IPR057030">
    <property type="entry name" value="TPR_Rkr-1"/>
</dbReference>
<dbReference type="GO" id="GO:0008270">
    <property type="term" value="F:zinc ion binding"/>
    <property type="evidence" value="ECO:0007669"/>
    <property type="project" value="UniProtKB-KW"/>
</dbReference>
<evidence type="ECO:0000256" key="10">
    <source>
        <dbReference type="ARBA" id="ARBA00022737"/>
    </source>
</evidence>
<evidence type="ECO:0000256" key="12">
    <source>
        <dbReference type="ARBA" id="ARBA00022786"/>
    </source>
</evidence>
<dbReference type="Gene3D" id="3.30.40.10">
    <property type="entry name" value="Zinc/RING finger domain, C3HC4 (zinc finger)"/>
    <property type="match status" value="1"/>
</dbReference>
<evidence type="ECO:0000256" key="17">
    <source>
        <dbReference type="SAM" id="MobiDB-lite"/>
    </source>
</evidence>
<dbReference type="InterPro" id="IPR011016">
    <property type="entry name" value="Znf_RING-CH"/>
</dbReference>
<dbReference type="UniPathway" id="UPA00143"/>
<dbReference type="GO" id="GO:1990112">
    <property type="term" value="C:RQC complex"/>
    <property type="evidence" value="ECO:0007669"/>
    <property type="project" value="UniProtKB-UniRule"/>
</dbReference>
<dbReference type="FunFam" id="3.30.40.10:FF:000038">
    <property type="entry name" value="E3 ubiquitin-protein ligase listerin"/>
    <property type="match status" value="1"/>
</dbReference>
<dbReference type="InterPro" id="IPR016024">
    <property type="entry name" value="ARM-type_fold"/>
</dbReference>
<dbReference type="PANTHER" id="PTHR12389">
    <property type="entry name" value="ZINC FINGER PROTEIN 294"/>
    <property type="match status" value="1"/>
</dbReference>
<evidence type="ECO:0000256" key="16">
    <source>
        <dbReference type="RuleBase" id="RU367090"/>
    </source>
</evidence>
<keyword evidence="8 16" id="KW-0808">Transferase</keyword>
<evidence type="ECO:0000256" key="11">
    <source>
        <dbReference type="ARBA" id="ARBA00022771"/>
    </source>
</evidence>
<dbReference type="InterPro" id="IPR039804">
    <property type="entry name" value="RING-CH-C4HC3_LTN1"/>
</dbReference>
<evidence type="ECO:0000256" key="3">
    <source>
        <dbReference type="ARBA" id="ARBA00004906"/>
    </source>
</evidence>
<dbReference type="GeneID" id="36540748"/>
<dbReference type="GO" id="GO:0016567">
    <property type="term" value="P:protein ubiquitination"/>
    <property type="evidence" value="ECO:0007669"/>
    <property type="project" value="UniProtKB-UniPathway"/>
</dbReference>
<reference evidence="19" key="1">
    <citation type="submission" date="2016-12" db="EMBL/GenBank/DDBJ databases">
        <title>The genomes of Aspergillus section Nigri reveals drivers in fungal speciation.</title>
        <authorList>
            <consortium name="DOE Joint Genome Institute"/>
            <person name="Vesth T.C."/>
            <person name="Nybo J."/>
            <person name="Theobald S."/>
            <person name="Brandl J."/>
            <person name="Frisvad J.C."/>
            <person name="Nielsen K.F."/>
            <person name="Lyhne E.K."/>
            <person name="Kogle M.E."/>
            <person name="Kuo A."/>
            <person name="Riley R."/>
            <person name="Clum A."/>
            <person name="Nolan M."/>
            <person name="Lipzen A."/>
            <person name="Salamov A."/>
            <person name="Henrissat B."/>
            <person name="Wiebenga A."/>
            <person name="De vries R.P."/>
            <person name="Grigoriev I.V."/>
            <person name="Mortensen U.H."/>
            <person name="Andersen M.R."/>
            <person name="Baker S.E."/>
        </authorList>
    </citation>
    <scope>NUCLEOTIDE SEQUENCE</scope>
    <source>
        <strain evidence="19">IBT 28561</strain>
    </source>
</reference>
<protein>
    <recommendedName>
        <fullName evidence="6 16">E3 ubiquitin-protein ligase listerin</fullName>
        <ecNumber evidence="5 16">2.3.2.27</ecNumber>
    </recommendedName>
    <alternativeName>
        <fullName evidence="16">RING-type E3 ubiquitin transferase listerin</fullName>
    </alternativeName>
</protein>
<dbReference type="Pfam" id="PF23009">
    <property type="entry name" value="UBC_like"/>
    <property type="match status" value="1"/>
</dbReference>
<evidence type="ECO:0000256" key="15">
    <source>
        <dbReference type="PROSITE-ProRule" id="PRU00175"/>
    </source>
</evidence>
<comment type="caution">
    <text evidence="19">The sequence shown here is derived from an EMBL/GenBank/DDBJ whole genome shotgun (WGS) entry which is preliminary data.</text>
</comment>
<evidence type="ECO:0000256" key="8">
    <source>
        <dbReference type="ARBA" id="ARBA00022679"/>
    </source>
</evidence>
<dbReference type="InterPro" id="IPR054478">
    <property type="entry name" value="LTN1_UBC"/>
</dbReference>
<evidence type="ECO:0000313" key="19">
    <source>
        <dbReference type="EMBL" id="PKY08957.1"/>
    </source>
</evidence>
<dbReference type="Pfam" id="PF23280">
    <property type="entry name" value="TPR_26"/>
    <property type="match status" value="1"/>
</dbReference>
<dbReference type="Pfam" id="PF22958">
    <property type="entry name" value="Ltn1_1st"/>
    <property type="match status" value="1"/>
</dbReference>
<dbReference type="GO" id="GO:0005829">
    <property type="term" value="C:cytosol"/>
    <property type="evidence" value="ECO:0007669"/>
    <property type="project" value="UniProtKB-SubCell"/>
</dbReference>
<evidence type="ECO:0000313" key="20">
    <source>
        <dbReference type="Proteomes" id="UP000234254"/>
    </source>
</evidence>
<keyword evidence="11 15" id="KW-0863">Zinc-finger</keyword>
<comment type="pathway">
    <text evidence="3 16">Protein modification; protein ubiquitination.</text>
</comment>
<dbReference type="InterPro" id="IPR039795">
    <property type="entry name" value="LTN1/Rkr1"/>
</dbReference>
<comment type="function">
    <text evidence="16">E3 ubiquitin-protein ligase. Component of the ribosome quality control complex (RQC), a ribosome-associated complex that mediates ubiquitination and extraction of incompletely synthesized nascent chains for proteasomal degradation.</text>
</comment>
<feature type="compositionally biased region" description="Low complexity" evidence="17">
    <location>
        <begin position="7"/>
        <end position="37"/>
    </location>
</feature>
<dbReference type="VEuPathDB" id="FungiDB:P168DRAFT_230222"/>
<dbReference type="InterPro" id="IPR013083">
    <property type="entry name" value="Znf_RING/FYVE/PHD"/>
</dbReference>
<dbReference type="PROSITE" id="PS50089">
    <property type="entry name" value="ZF_RING_2"/>
    <property type="match status" value="1"/>
</dbReference>
<dbReference type="SMART" id="SM00744">
    <property type="entry name" value="RINGv"/>
    <property type="match status" value="1"/>
</dbReference>
<dbReference type="CDD" id="cd16491">
    <property type="entry name" value="RING-CH-C4HC3_LTN1"/>
    <property type="match status" value="1"/>
</dbReference>
<sequence>MSKKFKSQASSSRAATSAFSSFGAFSSSASSGREPSSLTYVTEPPNLSQISEPQLAIAFKNFLKKDEVTRTKALDDLKDYVASVESRKGTLDDGFLEAWVKIYPRASIDISRRVRQNAHFTQGSIASLVGKRIVRFLPKVIGPWIAGVYDNDKPVHRSAVESFTRVFSTDEKRNGVWKVYQSSILGFVDDVVLQQTALTLSDERTVKPDDAEAKYARVVGTALLLFNRILVGNAAAEDLEKDLVTIETLLGSKSLWALCYHEDPFVRKSIYTLLRAAVSKGPELLDWKLVSAAVIGKSLHISQLGSSSDLSESLLRMTSVRPQLWSQDYTGKSSPSKRLLQYVQKGSEGGAGSFWPNLYELLQIIPLQTLAKVDLQNTGEDNIGLGGATVLVESFQEGLNSREEPRQNRAAAWKSYIDTGIWLAHLLPEDSRTEFLRNRLSPIPLQYVKPEQDRQQWSLPALAAEAICTDYLVTLATHGYHEELEHIGTAMSDDLLQAVKLSCPEQSQDFRASQDAVCSQAERLSALEAAVLSRVADSEHETRILATFKNANSALLENCLEVLRTRNGKPYGAAGVVEETIRKLPQIAQGSSALLNFVQVDAPELLFSPSGDRLISIILSCRSWDGFGPSFESVVERVAQFEPGSSNAHAVQKLLSTLDFKEVGDQSGLPSLIMRALDQACRGSNLHWSIVIAVLQNKSSHGPLTDQVFMSIVDALSDGSKVINALHGLSQIAGSVREAVRSFQSGNNGSKLTGKLLFLAESSDEEVSNLSESLIKTLKDSIVSETSAKSSFEILQHNFDHVTEESLSIESLLIIAEELLHNTKPEDVRRIAKDVLPSRETWTAALEPFLDFPLRSSTVITSPLGGTVHLIDRTLSDTFKERYEKVPRDSNHCSPAFRLVYFTTRVLSLFNITMDLDAEELETLFFNIPLSVQLVDDDLSIENSNGITGLILPEQREEYMAVVNEGRKVMRDWTESESVAPKITSFWQSKLGELAGLSPRDYRVGEAFTKIMDSASLSYKAKSPEEVTKLCRDTRTANAIWSSSWVAVLRDSIISNPTGTRLCNELVADSTGLKPSDEKNEGLRKLALLNLLIPGDEDIAASIPTQRVVFLVKHLLQCLQSEEISLAVQGEVFQTLSFVLPCISEIYGSHWEECVEILSRTWRDTNAGDEALPVLCSSFRLFSRLKAIVDNEDSNDDVKDAWSDKKAILFNSLTSTLRKFDSSTSSYQPRDVAVDLLCRLITVIPTEGLEEVSKFFPLLTAQSRAVQRAAYTILHRYVPSTQEQVSFDVALSKSTVRLPNELISLLLEAPSSESIALSDGDDRMWAEVRSYLLSWQVVFDHFVNTSATVEEHYVNSIKENDVLIPLLNFTFEFLETSNGKLVDASKFDIRSFELDQSETDEKEIQWLLVHLYYLCLKHLATVTKGWWIDTKKRIKGPVESWTERFVSPLVIADSFQSVTEWVATQDPNEERALAVKISPKTAEIIASIPVDEESPPVSVSISLPPAYPLQPALVTGRSRVLVDERKWKGWMITIQGVIMFANGNLVDGLLAFRKNVQGALKGQSECAICYSVISTDMQTPNKRCATCKNTFHSVCLYRWFKSSNQSSCPLCRNNFNFV</sequence>
<comment type="subunit">
    <text evidence="16">Component of the ribosome quality control complex (RQC).</text>
</comment>
<dbReference type="EC" id="2.3.2.27" evidence="5 16"/>
<dbReference type="SMART" id="SM00184">
    <property type="entry name" value="RING"/>
    <property type="match status" value="1"/>
</dbReference>
<evidence type="ECO:0000259" key="18">
    <source>
        <dbReference type="PROSITE" id="PS50089"/>
    </source>
</evidence>
<dbReference type="GO" id="GO:1990116">
    <property type="term" value="P:ribosome-associated ubiquitin-dependent protein catabolic process"/>
    <property type="evidence" value="ECO:0007669"/>
    <property type="project" value="UniProtKB-UniRule"/>
</dbReference>
<name>A0A2I1DGF7_ASPC2</name>
<dbReference type="PANTHER" id="PTHR12389:SF0">
    <property type="entry name" value="E3 UBIQUITIN-PROTEIN LIGASE LISTERIN"/>
    <property type="match status" value="1"/>
</dbReference>
<keyword evidence="9 16" id="KW-0479">Metal-binding</keyword>